<evidence type="ECO:0000313" key="2">
    <source>
        <dbReference type="Proteomes" id="UP000887572"/>
    </source>
</evidence>
<name>A0A914H9S8_GLORO</name>
<keyword evidence="2" id="KW-1185">Reference proteome</keyword>
<organism evidence="2 3">
    <name type="scientific">Globodera rostochiensis</name>
    <name type="common">Golden nematode worm</name>
    <name type="synonym">Heterodera rostochiensis</name>
    <dbReference type="NCBI Taxonomy" id="31243"/>
    <lineage>
        <taxon>Eukaryota</taxon>
        <taxon>Metazoa</taxon>
        <taxon>Ecdysozoa</taxon>
        <taxon>Nematoda</taxon>
        <taxon>Chromadorea</taxon>
        <taxon>Rhabditida</taxon>
        <taxon>Tylenchina</taxon>
        <taxon>Tylenchomorpha</taxon>
        <taxon>Tylenchoidea</taxon>
        <taxon>Heteroderidae</taxon>
        <taxon>Heteroderinae</taxon>
        <taxon>Globodera</taxon>
    </lineage>
</organism>
<feature type="domain" description="BTB" evidence="1">
    <location>
        <begin position="19"/>
        <end position="76"/>
    </location>
</feature>
<dbReference type="WBParaSite" id="Gr19_v10_g15369.t1">
    <property type="protein sequence ID" value="Gr19_v10_g15369.t1"/>
    <property type="gene ID" value="Gr19_v10_g15369"/>
</dbReference>
<dbReference type="GO" id="GO:0022008">
    <property type="term" value="P:neurogenesis"/>
    <property type="evidence" value="ECO:0007669"/>
    <property type="project" value="TreeGrafter"/>
</dbReference>
<evidence type="ECO:0000259" key="1">
    <source>
        <dbReference type="Pfam" id="PF00651"/>
    </source>
</evidence>
<protein>
    <submittedName>
        <fullName evidence="3">BTB domain-containing protein</fullName>
    </submittedName>
</protein>
<dbReference type="AlphaFoldDB" id="A0A914H9S8"/>
<dbReference type="PANTHER" id="PTHR45774">
    <property type="entry name" value="BTB/POZ DOMAIN-CONTAINING"/>
    <property type="match status" value="1"/>
</dbReference>
<evidence type="ECO:0000313" key="3">
    <source>
        <dbReference type="WBParaSite" id="Gr19_v10_g15369.t1"/>
    </source>
</evidence>
<dbReference type="Gene3D" id="3.30.710.10">
    <property type="entry name" value="Potassium Channel Kv1.1, Chain A"/>
    <property type="match status" value="1"/>
</dbReference>
<accession>A0A914H9S8</accession>
<reference evidence="3" key="1">
    <citation type="submission" date="2022-11" db="UniProtKB">
        <authorList>
            <consortium name="WormBaseParasite"/>
        </authorList>
    </citation>
    <scope>IDENTIFICATION</scope>
</reference>
<sequence length="239" mass="26663">MFRFDEANAKSAAVGTEVKPVEVPEVEVGAFKAMLAFIYAKDLSGLNGGNAISVLYAAKKYDVAGLIKACVNFPISKLNNVFLAFDQARILGEEDFARRCLEHIDVNAANLLLSKAFLQIDQIIVNCDLECRKFPSGVLTWDEMLSVFLHYSCPETGLPELYHLQFPTNGRAGVKSGLTLQNRWDSAARHEKLALSEPARLIVQFIGEKREWRSVLAERPINVVDENRFSLQAENISKD</sequence>
<proteinExistence type="predicted"/>
<dbReference type="Pfam" id="PF00651">
    <property type="entry name" value="BTB"/>
    <property type="match status" value="1"/>
</dbReference>
<dbReference type="SUPFAM" id="SSF54695">
    <property type="entry name" value="POZ domain"/>
    <property type="match status" value="1"/>
</dbReference>
<dbReference type="InterPro" id="IPR000210">
    <property type="entry name" value="BTB/POZ_dom"/>
</dbReference>
<dbReference type="PANTHER" id="PTHR45774:SF3">
    <property type="entry name" value="BTB (POZ) DOMAIN-CONTAINING 2B-RELATED"/>
    <property type="match status" value="1"/>
</dbReference>
<dbReference type="Proteomes" id="UP000887572">
    <property type="component" value="Unplaced"/>
</dbReference>
<dbReference type="GO" id="GO:0005829">
    <property type="term" value="C:cytosol"/>
    <property type="evidence" value="ECO:0007669"/>
    <property type="project" value="TreeGrafter"/>
</dbReference>
<dbReference type="InterPro" id="IPR011333">
    <property type="entry name" value="SKP1/BTB/POZ_sf"/>
</dbReference>